<dbReference type="InterPro" id="IPR029068">
    <property type="entry name" value="Glyas_Bleomycin-R_OHBP_Dase"/>
</dbReference>
<evidence type="ECO:0000256" key="1">
    <source>
        <dbReference type="SAM" id="MobiDB-lite"/>
    </source>
</evidence>
<dbReference type="InterPro" id="IPR052164">
    <property type="entry name" value="Anthracycline_SecMetBiosynth"/>
</dbReference>
<protein>
    <recommendedName>
        <fullName evidence="2">Glyoxalase/Bleomycin resistance-like N-terminal domain-containing protein</fullName>
    </recommendedName>
</protein>
<evidence type="ECO:0000259" key="2">
    <source>
        <dbReference type="Pfam" id="PF22677"/>
    </source>
</evidence>
<feature type="domain" description="Glyoxalase/Bleomycin resistance-like N-terminal" evidence="2">
    <location>
        <begin position="19"/>
        <end position="46"/>
    </location>
</feature>
<keyword evidence="4" id="KW-1185">Reference proteome</keyword>
<dbReference type="InterPro" id="IPR053863">
    <property type="entry name" value="Glyoxy/Ble-like_N"/>
</dbReference>
<evidence type="ECO:0000313" key="4">
    <source>
        <dbReference type="Proteomes" id="UP001163105"/>
    </source>
</evidence>
<dbReference type="Pfam" id="PF22677">
    <property type="entry name" value="Ble-like_N"/>
    <property type="match status" value="1"/>
</dbReference>
<evidence type="ECO:0000313" key="3">
    <source>
        <dbReference type="EMBL" id="KAJ6443408.1"/>
    </source>
</evidence>
<dbReference type="PANTHER" id="PTHR33993">
    <property type="entry name" value="GLYOXALASE-RELATED"/>
    <property type="match status" value="1"/>
</dbReference>
<dbReference type="AlphaFoldDB" id="A0AB34FWE6"/>
<accession>A0AB34FWE6</accession>
<dbReference type="EMBL" id="JAQHRD010000003">
    <property type="protein sequence ID" value="KAJ6443408.1"/>
    <property type="molecule type" value="Genomic_DNA"/>
</dbReference>
<feature type="compositionally biased region" description="Basic residues" evidence="1">
    <location>
        <begin position="116"/>
        <end position="125"/>
    </location>
</feature>
<comment type="caution">
    <text evidence="3">The sequence shown here is derived from an EMBL/GenBank/DDBJ whole genome shotgun (WGS) entry which is preliminary data.</text>
</comment>
<proteinExistence type="predicted"/>
<organism evidence="3 4">
    <name type="scientific">Purpureocillium lavendulum</name>
    <dbReference type="NCBI Taxonomy" id="1247861"/>
    <lineage>
        <taxon>Eukaryota</taxon>
        <taxon>Fungi</taxon>
        <taxon>Dikarya</taxon>
        <taxon>Ascomycota</taxon>
        <taxon>Pezizomycotina</taxon>
        <taxon>Sordariomycetes</taxon>
        <taxon>Hypocreomycetidae</taxon>
        <taxon>Hypocreales</taxon>
        <taxon>Ophiocordycipitaceae</taxon>
        <taxon>Purpureocillium</taxon>
    </lineage>
</organism>
<dbReference type="SUPFAM" id="SSF54593">
    <property type="entry name" value="Glyoxalase/Bleomycin resistance protein/Dihydroxybiphenyl dioxygenase"/>
    <property type="match status" value="1"/>
</dbReference>
<reference evidence="3" key="1">
    <citation type="submission" date="2023-01" db="EMBL/GenBank/DDBJ databases">
        <title>The growth and conidiation of Purpureocillium lavendulum are regulated by nitrogen source and histone H3K14 acetylation.</title>
        <authorList>
            <person name="Tang P."/>
            <person name="Han J."/>
            <person name="Zhang C."/>
            <person name="Tang P."/>
            <person name="Qi F."/>
            <person name="Zhang K."/>
            <person name="Liang L."/>
        </authorList>
    </citation>
    <scope>NUCLEOTIDE SEQUENCE</scope>
    <source>
        <strain evidence="3">YMF1.00683</strain>
    </source>
</reference>
<dbReference type="Gene3D" id="3.10.180.10">
    <property type="entry name" value="2,3-Dihydroxybiphenyl 1,2-Dioxygenase, domain 1"/>
    <property type="match status" value="1"/>
</dbReference>
<name>A0AB34FWE6_9HYPO</name>
<dbReference type="Proteomes" id="UP001163105">
    <property type="component" value="Unassembled WGS sequence"/>
</dbReference>
<feature type="region of interest" description="Disordered" evidence="1">
    <location>
        <begin position="116"/>
        <end position="136"/>
    </location>
</feature>
<sequence length="160" mass="17553">MADGSEPLSQQCTNKVGEICWLEIPVHDAARAQKLYADVFGWECNPEAIPKGDHGVASLHFFSSKAKGINGAFLLMEEGYEATKYGKLGGKEVLPPLPTFCVEECDATLDKVKSHGGKTQWRRRPAKSENSPKTEIGGDMGFYARFTDTEGNVIGIWSQK</sequence>
<gene>
    <name evidence="3" type="ORF">O9K51_04587</name>
</gene>
<dbReference type="CDD" id="cd07247">
    <property type="entry name" value="SgaA_N_like"/>
    <property type="match status" value="1"/>
</dbReference>